<dbReference type="STRING" id="658057.SAMN04488032_115100"/>
<evidence type="ECO:0000256" key="4">
    <source>
        <dbReference type="ARBA" id="ARBA00022619"/>
    </source>
</evidence>
<keyword evidence="5 7" id="KW-0808">Transferase</keyword>
<dbReference type="PANTHER" id="PTHR21058:SF0">
    <property type="entry name" value="6,7-DIMETHYL-8-RIBITYLLUMAZINE SYNTHASE"/>
    <property type="match status" value="1"/>
</dbReference>
<accession>A0A1Y5THI8</accession>
<comment type="catalytic activity">
    <reaction evidence="6 7">
        <text>(2S)-2-hydroxy-3-oxobutyl phosphate + 5-amino-6-(D-ribitylamino)uracil = 6,7-dimethyl-8-(1-D-ribityl)lumazine + phosphate + 2 H2O + H(+)</text>
        <dbReference type="Rhea" id="RHEA:26152"/>
        <dbReference type="ChEBI" id="CHEBI:15377"/>
        <dbReference type="ChEBI" id="CHEBI:15378"/>
        <dbReference type="ChEBI" id="CHEBI:15934"/>
        <dbReference type="ChEBI" id="CHEBI:43474"/>
        <dbReference type="ChEBI" id="CHEBI:58201"/>
        <dbReference type="ChEBI" id="CHEBI:58830"/>
        <dbReference type="EC" id="2.5.1.78"/>
    </reaction>
</comment>
<dbReference type="PANTHER" id="PTHR21058">
    <property type="entry name" value="6,7-DIMETHYL-8-RIBITYLLUMAZINE SYNTHASE DMRL SYNTHASE LUMAZINE SYNTHASE"/>
    <property type="match status" value="1"/>
</dbReference>
<dbReference type="UniPathway" id="UPA00275">
    <property type="reaction ID" value="UER00404"/>
</dbReference>
<feature type="binding site" evidence="7">
    <location>
        <position position="22"/>
    </location>
    <ligand>
        <name>5-amino-6-(D-ribitylamino)uracil</name>
        <dbReference type="ChEBI" id="CHEBI:15934"/>
    </ligand>
</feature>
<comment type="similarity">
    <text evidence="2 7">Belongs to the DMRL synthase family.</text>
</comment>
<evidence type="ECO:0000256" key="5">
    <source>
        <dbReference type="ARBA" id="ARBA00022679"/>
    </source>
</evidence>
<evidence type="ECO:0000256" key="1">
    <source>
        <dbReference type="ARBA" id="ARBA00004917"/>
    </source>
</evidence>
<dbReference type="GO" id="GO:0005829">
    <property type="term" value="C:cytosol"/>
    <property type="evidence" value="ECO:0007669"/>
    <property type="project" value="TreeGrafter"/>
</dbReference>
<proteinExistence type="inferred from homology"/>
<organism evidence="8 9">
    <name type="scientific">Pacificibacter marinus</name>
    <dbReference type="NCBI Taxonomy" id="658057"/>
    <lineage>
        <taxon>Bacteria</taxon>
        <taxon>Pseudomonadati</taxon>
        <taxon>Pseudomonadota</taxon>
        <taxon>Alphaproteobacteria</taxon>
        <taxon>Rhodobacterales</taxon>
        <taxon>Roseobacteraceae</taxon>
        <taxon>Pacificibacter</taxon>
    </lineage>
</organism>
<dbReference type="InterPro" id="IPR036467">
    <property type="entry name" value="LS/RS_sf"/>
</dbReference>
<dbReference type="HAMAP" id="MF_00178">
    <property type="entry name" value="Lumazine_synth"/>
    <property type="match status" value="1"/>
</dbReference>
<evidence type="ECO:0000256" key="3">
    <source>
        <dbReference type="ARBA" id="ARBA00012664"/>
    </source>
</evidence>
<reference evidence="8 9" key="1">
    <citation type="submission" date="2017-03" db="EMBL/GenBank/DDBJ databases">
        <authorList>
            <person name="Afonso C.L."/>
            <person name="Miller P.J."/>
            <person name="Scott M.A."/>
            <person name="Spackman E."/>
            <person name="Goraichik I."/>
            <person name="Dimitrov K.M."/>
            <person name="Suarez D.L."/>
            <person name="Swayne D.E."/>
        </authorList>
    </citation>
    <scope>NUCLEOTIDE SEQUENCE [LARGE SCALE GENOMIC DNA]</scope>
    <source>
        <strain evidence="8 9">CECT 7971</strain>
    </source>
</reference>
<dbReference type="GO" id="GO:0000906">
    <property type="term" value="F:6,7-dimethyl-8-ribityllumazine synthase activity"/>
    <property type="evidence" value="ECO:0007669"/>
    <property type="project" value="UniProtKB-UniRule"/>
</dbReference>
<protein>
    <recommendedName>
        <fullName evidence="3 7">6,7-dimethyl-8-ribityllumazine synthase</fullName>
        <shortName evidence="7">DMRL synthase</shortName>
        <shortName evidence="7">LS</shortName>
        <shortName evidence="7">Lumazine synthase</shortName>
        <ecNumber evidence="3 7">2.5.1.78</ecNumber>
    </recommendedName>
</protein>
<evidence type="ECO:0000256" key="2">
    <source>
        <dbReference type="ARBA" id="ARBA00007424"/>
    </source>
</evidence>
<gene>
    <name evidence="8" type="primary">ribH2</name>
    <name evidence="7" type="synonym">ribH</name>
    <name evidence="8" type="ORF">PAM7971_03363</name>
</gene>
<keyword evidence="9" id="KW-1185">Reference proteome</keyword>
<name>A0A1Y5THI8_9RHOB</name>
<feature type="active site" description="Proton donor" evidence="7">
    <location>
        <position position="87"/>
    </location>
</feature>
<evidence type="ECO:0000313" key="9">
    <source>
        <dbReference type="Proteomes" id="UP000193307"/>
    </source>
</evidence>
<dbReference type="NCBIfam" id="NF009084">
    <property type="entry name" value="PRK12419.1"/>
    <property type="match status" value="1"/>
</dbReference>
<feature type="binding site" evidence="7">
    <location>
        <begin position="55"/>
        <end position="57"/>
    </location>
    <ligand>
        <name>5-amino-6-(D-ribitylamino)uracil</name>
        <dbReference type="ChEBI" id="CHEBI:15934"/>
    </ligand>
</feature>
<evidence type="ECO:0000313" key="8">
    <source>
        <dbReference type="EMBL" id="SLN64422.1"/>
    </source>
</evidence>
<dbReference type="AlphaFoldDB" id="A0A1Y5THI8"/>
<dbReference type="EC" id="2.5.1.78" evidence="3 7"/>
<comment type="function">
    <text evidence="7">Catalyzes the formation of 6,7-dimethyl-8-ribityllumazine by condensation of 5-amino-6-(D-ribitylamino)uracil with 3,4-dihydroxy-2-butanone 4-phosphate. This is the penultimate step in the biosynthesis of riboflavin.</text>
</comment>
<dbReference type="EMBL" id="FWFW01000014">
    <property type="protein sequence ID" value="SLN64422.1"/>
    <property type="molecule type" value="Genomic_DNA"/>
</dbReference>
<dbReference type="InterPro" id="IPR034964">
    <property type="entry name" value="LS"/>
</dbReference>
<dbReference type="RefSeq" id="WP_085850456.1">
    <property type="nucleotide sequence ID" value="NZ_FNZV01000015.1"/>
</dbReference>
<dbReference type="GO" id="GO:0009349">
    <property type="term" value="C:riboflavin synthase complex"/>
    <property type="evidence" value="ECO:0007669"/>
    <property type="project" value="InterPro"/>
</dbReference>
<dbReference type="InterPro" id="IPR002180">
    <property type="entry name" value="LS/RS"/>
</dbReference>
<evidence type="ECO:0000256" key="6">
    <source>
        <dbReference type="ARBA" id="ARBA00048785"/>
    </source>
</evidence>
<comment type="pathway">
    <text evidence="1 7">Cofactor biosynthesis; riboflavin biosynthesis; riboflavin from 2-hydroxy-3-oxobutyl phosphate and 5-amino-6-(D-ribitylamino)uracil: step 1/2.</text>
</comment>
<feature type="binding site" evidence="7">
    <location>
        <position position="126"/>
    </location>
    <ligand>
        <name>(2S)-2-hydroxy-3-oxobutyl phosphate</name>
        <dbReference type="ChEBI" id="CHEBI:58830"/>
    </ligand>
</feature>
<feature type="binding site" evidence="7">
    <location>
        <position position="112"/>
    </location>
    <ligand>
        <name>5-amino-6-(D-ribitylamino)uracil</name>
        <dbReference type="ChEBI" id="CHEBI:15934"/>
    </ligand>
</feature>
<dbReference type="GO" id="GO:0009231">
    <property type="term" value="P:riboflavin biosynthetic process"/>
    <property type="evidence" value="ECO:0007669"/>
    <property type="project" value="UniProtKB-UniRule"/>
</dbReference>
<dbReference type="Proteomes" id="UP000193307">
    <property type="component" value="Unassembled WGS sequence"/>
</dbReference>
<keyword evidence="4 7" id="KW-0686">Riboflavin biosynthesis</keyword>
<evidence type="ECO:0000256" key="7">
    <source>
        <dbReference type="HAMAP-Rule" id="MF_00178"/>
    </source>
</evidence>
<feature type="binding site" evidence="7">
    <location>
        <begin position="79"/>
        <end position="81"/>
    </location>
    <ligand>
        <name>5-amino-6-(D-ribitylamino)uracil</name>
        <dbReference type="ChEBI" id="CHEBI:15934"/>
    </ligand>
</feature>
<dbReference type="Gene3D" id="3.40.50.960">
    <property type="entry name" value="Lumazine/riboflavin synthase"/>
    <property type="match status" value="1"/>
</dbReference>
<sequence>MTNMTSKFEKSASRIAFIRARWHADIVDKAYDGFCAKMTDLSPASVTDVYNVPGAFEAPLLAKRLAKTGNYDAIVVAALVVDGGIYRHDFVADAVVSGLMQAQLETEVPMFSVSLTPHHFHASDDHVKFYTEHFVKKGGEAAQAVSDVLNIDIPAPVTV</sequence>
<dbReference type="SUPFAM" id="SSF52121">
    <property type="entry name" value="Lumazine synthase"/>
    <property type="match status" value="1"/>
</dbReference>
<comment type="caution">
    <text evidence="7">Lacks conserved residue(s) required for the propagation of feature annotation.</text>
</comment>
<dbReference type="Pfam" id="PF00885">
    <property type="entry name" value="DMRL_synthase"/>
    <property type="match status" value="1"/>
</dbReference>